<dbReference type="Proteomes" id="UP001156882">
    <property type="component" value="Unassembled WGS sequence"/>
</dbReference>
<name>A0ABQ6CDI2_9HYPH</name>
<comment type="caution">
    <text evidence="1">The sequence shown here is derived from an EMBL/GenBank/DDBJ whole genome shotgun (WGS) entry which is preliminary data.</text>
</comment>
<sequence length="59" mass="6582">MRHVGVNVAQQARKDASRPYVGRRIKETIELELMKSEVGTQERLGIAACGHSYIESTIP</sequence>
<accession>A0ABQ6CDI2</accession>
<gene>
    <name evidence="1" type="ORF">GCM10007874_08690</name>
</gene>
<evidence type="ECO:0000313" key="2">
    <source>
        <dbReference type="Proteomes" id="UP001156882"/>
    </source>
</evidence>
<dbReference type="EMBL" id="BSPC01000006">
    <property type="protein sequence ID" value="GLS17854.1"/>
    <property type="molecule type" value="Genomic_DNA"/>
</dbReference>
<proteinExistence type="predicted"/>
<evidence type="ECO:0000313" key="1">
    <source>
        <dbReference type="EMBL" id="GLS17854.1"/>
    </source>
</evidence>
<protein>
    <submittedName>
        <fullName evidence="1">Uncharacterized protein</fullName>
    </submittedName>
</protein>
<reference evidence="2" key="1">
    <citation type="journal article" date="2019" name="Int. J. Syst. Evol. Microbiol.">
        <title>The Global Catalogue of Microorganisms (GCM) 10K type strain sequencing project: providing services to taxonomists for standard genome sequencing and annotation.</title>
        <authorList>
            <consortium name="The Broad Institute Genomics Platform"/>
            <consortium name="The Broad Institute Genome Sequencing Center for Infectious Disease"/>
            <person name="Wu L."/>
            <person name="Ma J."/>
        </authorList>
    </citation>
    <scope>NUCLEOTIDE SEQUENCE [LARGE SCALE GENOMIC DNA]</scope>
    <source>
        <strain evidence="2">NBRC 101365</strain>
    </source>
</reference>
<keyword evidence="2" id="KW-1185">Reference proteome</keyword>
<organism evidence="1 2">
    <name type="scientific">Labrys miyagiensis</name>
    <dbReference type="NCBI Taxonomy" id="346912"/>
    <lineage>
        <taxon>Bacteria</taxon>
        <taxon>Pseudomonadati</taxon>
        <taxon>Pseudomonadota</taxon>
        <taxon>Alphaproteobacteria</taxon>
        <taxon>Hyphomicrobiales</taxon>
        <taxon>Xanthobacteraceae</taxon>
        <taxon>Labrys</taxon>
    </lineage>
</organism>